<keyword evidence="5" id="KW-0597">Phosphoprotein</keyword>
<keyword evidence="8" id="KW-0547">Nucleotide-binding</keyword>
<dbReference type="PANTHER" id="PTHR45528:SF1">
    <property type="entry name" value="SENSOR HISTIDINE KINASE CPXA"/>
    <property type="match status" value="1"/>
</dbReference>
<evidence type="ECO:0000256" key="11">
    <source>
        <dbReference type="ARBA" id="ARBA00022989"/>
    </source>
</evidence>
<name>F1TA23_9FIRM</name>
<evidence type="ECO:0000313" key="17">
    <source>
        <dbReference type="Proteomes" id="UP000003860"/>
    </source>
</evidence>
<dbReference type="SMART" id="SM00388">
    <property type="entry name" value="HisKA"/>
    <property type="match status" value="1"/>
</dbReference>
<comment type="subcellular location">
    <subcellularLocation>
        <location evidence="2">Cell membrane</location>
        <topology evidence="2">Multi-pass membrane protein</topology>
    </subcellularLocation>
</comment>
<evidence type="ECO:0000256" key="1">
    <source>
        <dbReference type="ARBA" id="ARBA00000085"/>
    </source>
</evidence>
<protein>
    <recommendedName>
        <fullName evidence="3">histidine kinase</fullName>
        <ecNumber evidence="3">2.7.13.3</ecNumber>
    </recommendedName>
</protein>
<keyword evidence="17" id="KW-1185">Reference proteome</keyword>
<dbReference type="InterPro" id="IPR050398">
    <property type="entry name" value="HssS/ArlS-like"/>
</dbReference>
<keyword evidence="11 14" id="KW-1133">Transmembrane helix</keyword>
<feature type="domain" description="Histidine kinase" evidence="15">
    <location>
        <begin position="159"/>
        <end position="374"/>
    </location>
</feature>
<keyword evidence="12" id="KW-0902">Two-component regulatory system</keyword>
<feature type="transmembrane region" description="Helical" evidence="14">
    <location>
        <begin position="12"/>
        <end position="35"/>
    </location>
</feature>
<dbReference type="eggNOG" id="COG5002">
    <property type="taxonomic scope" value="Bacteria"/>
</dbReference>
<evidence type="ECO:0000313" key="16">
    <source>
        <dbReference type="EMBL" id="EGD48765.1"/>
    </source>
</evidence>
<dbReference type="PANTHER" id="PTHR45528">
    <property type="entry name" value="SENSOR HISTIDINE KINASE CPXA"/>
    <property type="match status" value="1"/>
</dbReference>
<feature type="transmembrane region" description="Helical" evidence="14">
    <location>
        <begin position="76"/>
        <end position="94"/>
    </location>
</feature>
<dbReference type="PROSITE" id="PS50109">
    <property type="entry name" value="HIS_KIN"/>
    <property type="match status" value="1"/>
</dbReference>
<keyword evidence="9 16" id="KW-0418">Kinase</keyword>
<evidence type="ECO:0000256" key="8">
    <source>
        <dbReference type="ARBA" id="ARBA00022741"/>
    </source>
</evidence>
<keyword evidence="13 14" id="KW-0472">Membrane</keyword>
<dbReference type="Proteomes" id="UP000003860">
    <property type="component" value="Unassembled WGS sequence"/>
</dbReference>
<evidence type="ECO:0000259" key="15">
    <source>
        <dbReference type="PROSITE" id="PS50109"/>
    </source>
</evidence>
<comment type="catalytic activity">
    <reaction evidence="1">
        <text>ATP + protein L-histidine = ADP + protein N-phospho-L-histidine.</text>
        <dbReference type="EC" id="2.7.13.3"/>
    </reaction>
</comment>
<evidence type="ECO:0000256" key="7">
    <source>
        <dbReference type="ARBA" id="ARBA00022692"/>
    </source>
</evidence>
<dbReference type="SUPFAM" id="SSF47384">
    <property type="entry name" value="Homodimeric domain of signal transducing histidine kinase"/>
    <property type="match status" value="1"/>
</dbReference>
<evidence type="ECO:0000256" key="5">
    <source>
        <dbReference type="ARBA" id="ARBA00022553"/>
    </source>
</evidence>
<sequence>MKNDFTQLRLKILLQILLGAVLALIIGGFVLIFLIDDAFQAPFAEGFVRVAEKLFHTSYYSAADIYRRIFVENKNVFVIIGFVLLIIIFVFIAMSRYTRYFNKISEGIDALVEESETPIVLPSELSFMENKLNTVKNTLEKRKNAALESERRKNDLVVYLAHDIKTPLTSVIGYLSLLNEAPDMPLEQRLKYTGITLEKAYRLEQLINEFFEITRFNLQSIVLEKEDINLTLMLEQMADEFYPVLAPENKEAIVSADENLHIFADSDKMARVFNNILKNAAAYSYENSKIVISAIQSNNVTIVTFRNSGKMIPADKLESIFEKFYRLDSARSSHTGGTGLGLAIAKEIVNLHGGDITATSNEEFTQFKVTLPKT</sequence>
<proteinExistence type="predicted"/>
<evidence type="ECO:0000256" key="6">
    <source>
        <dbReference type="ARBA" id="ARBA00022679"/>
    </source>
</evidence>
<dbReference type="FunFam" id="3.30.565.10:FF:000013">
    <property type="entry name" value="Two-component sensor histidine kinase"/>
    <property type="match status" value="1"/>
</dbReference>
<dbReference type="InterPro" id="IPR003661">
    <property type="entry name" value="HisK_dim/P_dom"/>
</dbReference>
<dbReference type="GO" id="GO:0005886">
    <property type="term" value="C:plasma membrane"/>
    <property type="evidence" value="ECO:0007669"/>
    <property type="project" value="UniProtKB-SubCell"/>
</dbReference>
<dbReference type="InterPro" id="IPR036890">
    <property type="entry name" value="HATPase_C_sf"/>
</dbReference>
<dbReference type="GO" id="GO:0005524">
    <property type="term" value="F:ATP binding"/>
    <property type="evidence" value="ECO:0007669"/>
    <property type="project" value="UniProtKB-KW"/>
</dbReference>
<evidence type="ECO:0000256" key="3">
    <source>
        <dbReference type="ARBA" id="ARBA00012438"/>
    </source>
</evidence>
<keyword evidence="6" id="KW-0808">Transferase</keyword>
<evidence type="ECO:0000256" key="12">
    <source>
        <dbReference type="ARBA" id="ARBA00023012"/>
    </source>
</evidence>
<dbReference type="GO" id="GO:0000155">
    <property type="term" value="F:phosphorelay sensor kinase activity"/>
    <property type="evidence" value="ECO:0007669"/>
    <property type="project" value="InterPro"/>
</dbReference>
<dbReference type="EC" id="2.7.13.3" evidence="3"/>
<dbReference type="Gene3D" id="1.10.287.130">
    <property type="match status" value="1"/>
</dbReference>
<dbReference type="InterPro" id="IPR005467">
    <property type="entry name" value="His_kinase_dom"/>
</dbReference>
<keyword evidence="10" id="KW-0067">ATP-binding</keyword>
<dbReference type="CDD" id="cd00082">
    <property type="entry name" value="HisKA"/>
    <property type="match status" value="1"/>
</dbReference>
<evidence type="ECO:0000256" key="2">
    <source>
        <dbReference type="ARBA" id="ARBA00004651"/>
    </source>
</evidence>
<dbReference type="Pfam" id="PF02518">
    <property type="entry name" value="HATPase_c"/>
    <property type="match status" value="1"/>
</dbReference>
<evidence type="ECO:0000256" key="14">
    <source>
        <dbReference type="SAM" id="Phobius"/>
    </source>
</evidence>
<evidence type="ECO:0000256" key="10">
    <source>
        <dbReference type="ARBA" id="ARBA00022840"/>
    </source>
</evidence>
<organism evidence="16 17">
    <name type="scientific">Ruminiclostridium papyrosolvens DSM 2782</name>
    <dbReference type="NCBI Taxonomy" id="588581"/>
    <lineage>
        <taxon>Bacteria</taxon>
        <taxon>Bacillati</taxon>
        <taxon>Bacillota</taxon>
        <taxon>Clostridia</taxon>
        <taxon>Eubacteriales</taxon>
        <taxon>Oscillospiraceae</taxon>
        <taxon>Ruminiclostridium</taxon>
    </lineage>
</organism>
<dbReference type="STRING" id="588581.Cpap_3189"/>
<dbReference type="EMBL" id="ACXX02000003">
    <property type="protein sequence ID" value="EGD48765.1"/>
    <property type="molecule type" value="Genomic_DNA"/>
</dbReference>
<accession>F1TA23</accession>
<dbReference type="InterPro" id="IPR003594">
    <property type="entry name" value="HATPase_dom"/>
</dbReference>
<reference evidence="16" key="2">
    <citation type="submission" date="2011-01" db="EMBL/GenBank/DDBJ databases">
        <title>The Non-contiguous Finished genome of Clostridium papyrosolvens.</title>
        <authorList>
            <person name="Lucas S."/>
            <person name="Copeland A."/>
            <person name="Lapidus A."/>
            <person name="Cheng J.-F."/>
            <person name="Goodwin L."/>
            <person name="Pitluck S."/>
            <person name="Misra M."/>
            <person name="Chertkov O."/>
            <person name="Detter J.C."/>
            <person name="Han C."/>
            <person name="Tapia R."/>
            <person name="Land M."/>
            <person name="Hauser L."/>
            <person name="Kyrpides N."/>
            <person name="Ivanova N."/>
            <person name="Pagani I."/>
            <person name="Mouttaki H."/>
            <person name="He Z."/>
            <person name="Zhou J."/>
            <person name="Hemme C.L."/>
            <person name="Woyke T."/>
        </authorList>
    </citation>
    <scope>NUCLEOTIDE SEQUENCE [LARGE SCALE GENOMIC DNA]</scope>
    <source>
        <strain evidence="16">DSM 2782</strain>
    </source>
</reference>
<dbReference type="OrthoDB" id="9792991at2"/>
<comment type="caution">
    <text evidence="16">The sequence shown here is derived from an EMBL/GenBank/DDBJ whole genome shotgun (WGS) entry which is preliminary data.</text>
</comment>
<keyword evidence="4" id="KW-1003">Cell membrane</keyword>
<dbReference type="SMART" id="SM00387">
    <property type="entry name" value="HATPase_c"/>
    <property type="match status" value="1"/>
</dbReference>
<keyword evidence="7 14" id="KW-0812">Transmembrane</keyword>
<dbReference type="SUPFAM" id="SSF55874">
    <property type="entry name" value="ATPase domain of HSP90 chaperone/DNA topoisomerase II/histidine kinase"/>
    <property type="match status" value="1"/>
</dbReference>
<evidence type="ECO:0000256" key="13">
    <source>
        <dbReference type="ARBA" id="ARBA00023136"/>
    </source>
</evidence>
<dbReference type="Pfam" id="PF00512">
    <property type="entry name" value="HisKA"/>
    <property type="match status" value="1"/>
</dbReference>
<dbReference type="InterPro" id="IPR004358">
    <property type="entry name" value="Sig_transdc_His_kin-like_C"/>
</dbReference>
<dbReference type="AlphaFoldDB" id="F1TA23"/>
<dbReference type="InterPro" id="IPR036097">
    <property type="entry name" value="HisK_dim/P_sf"/>
</dbReference>
<dbReference type="PRINTS" id="PR00344">
    <property type="entry name" value="BCTRLSENSOR"/>
</dbReference>
<dbReference type="Gene3D" id="3.30.565.10">
    <property type="entry name" value="Histidine kinase-like ATPase, C-terminal domain"/>
    <property type="match status" value="1"/>
</dbReference>
<gene>
    <name evidence="16" type="ORF">Cpap_3189</name>
</gene>
<evidence type="ECO:0000256" key="9">
    <source>
        <dbReference type="ARBA" id="ARBA00022777"/>
    </source>
</evidence>
<evidence type="ECO:0000256" key="4">
    <source>
        <dbReference type="ARBA" id="ARBA00022475"/>
    </source>
</evidence>
<reference evidence="16" key="1">
    <citation type="submission" date="2009-07" db="EMBL/GenBank/DDBJ databases">
        <authorList>
            <consortium name="US DOE Joint Genome Institute (JGI-PGF)"/>
            <person name="Lucas S."/>
            <person name="Copeland A."/>
            <person name="Lapidus A."/>
            <person name="Glavina del Rio T."/>
            <person name="Tice H."/>
            <person name="Bruce D."/>
            <person name="Goodwin L."/>
            <person name="Pitluck S."/>
            <person name="Larimer F."/>
            <person name="Land M.L."/>
            <person name="Mouttaki H."/>
            <person name="He Z."/>
            <person name="Zhou J."/>
            <person name="Hemme C.L."/>
        </authorList>
    </citation>
    <scope>NUCLEOTIDE SEQUENCE [LARGE SCALE GENOMIC DNA]</scope>
    <source>
        <strain evidence="16">DSM 2782</strain>
    </source>
</reference>